<reference evidence="2 3" key="1">
    <citation type="journal article" date="2013" name="Genome Biol.">
        <title>The genome sequence of the most widely cultivated cacao type and its use to identify candidate genes regulating pod color.</title>
        <authorList>
            <person name="Motamayor J.C."/>
            <person name="Mockaitis K."/>
            <person name="Schmutz J."/>
            <person name="Haiminen N."/>
            <person name="Iii D.L."/>
            <person name="Cornejo O."/>
            <person name="Findley S.D."/>
            <person name="Zheng P."/>
            <person name="Utro F."/>
            <person name="Royaert S."/>
            <person name="Saski C."/>
            <person name="Jenkins J."/>
            <person name="Podicheti R."/>
            <person name="Zhao M."/>
            <person name="Scheffler B.E."/>
            <person name="Stack J.C."/>
            <person name="Feltus F.A."/>
            <person name="Mustiga G.M."/>
            <person name="Amores F."/>
            <person name="Phillips W."/>
            <person name="Marelli J.P."/>
            <person name="May G.D."/>
            <person name="Shapiro H."/>
            <person name="Ma J."/>
            <person name="Bustamante C.D."/>
            <person name="Schnell R.J."/>
            <person name="Main D."/>
            <person name="Gilbert D."/>
            <person name="Parida L."/>
            <person name="Kuhn D.N."/>
        </authorList>
    </citation>
    <scope>NUCLEOTIDE SEQUENCE [LARGE SCALE GENOMIC DNA]</scope>
    <source>
        <strain evidence="3">cv. Matina 1-6</strain>
    </source>
</reference>
<proteinExistence type="predicted"/>
<evidence type="ECO:0000313" key="3">
    <source>
        <dbReference type="Proteomes" id="UP000026915"/>
    </source>
</evidence>
<dbReference type="EMBL" id="CM001880">
    <property type="protein sequence ID" value="EOX99207.1"/>
    <property type="molecule type" value="Genomic_DNA"/>
</dbReference>
<dbReference type="HOGENOM" id="CLU_2390408_0_0_1"/>
<evidence type="ECO:0000256" key="1">
    <source>
        <dbReference type="SAM" id="MobiDB-lite"/>
    </source>
</evidence>
<feature type="region of interest" description="Disordered" evidence="1">
    <location>
        <begin position="48"/>
        <end position="94"/>
    </location>
</feature>
<name>A0A061E3N3_THECC</name>
<evidence type="ECO:0000313" key="2">
    <source>
        <dbReference type="EMBL" id="EOX99207.1"/>
    </source>
</evidence>
<dbReference type="InParanoid" id="A0A061E3N3"/>
<gene>
    <name evidence="2" type="ORF">TCM_007804</name>
</gene>
<accession>A0A061E3N3</accession>
<organism evidence="2 3">
    <name type="scientific">Theobroma cacao</name>
    <name type="common">Cacao</name>
    <name type="synonym">Cocoa</name>
    <dbReference type="NCBI Taxonomy" id="3641"/>
    <lineage>
        <taxon>Eukaryota</taxon>
        <taxon>Viridiplantae</taxon>
        <taxon>Streptophyta</taxon>
        <taxon>Embryophyta</taxon>
        <taxon>Tracheophyta</taxon>
        <taxon>Spermatophyta</taxon>
        <taxon>Magnoliopsida</taxon>
        <taxon>eudicotyledons</taxon>
        <taxon>Gunneridae</taxon>
        <taxon>Pentapetalae</taxon>
        <taxon>rosids</taxon>
        <taxon>malvids</taxon>
        <taxon>Malvales</taxon>
        <taxon>Malvaceae</taxon>
        <taxon>Byttnerioideae</taxon>
        <taxon>Theobroma</taxon>
    </lineage>
</organism>
<sequence length="94" mass="10284">MWLSKNPSQLLPYIFYSINDSSNDGLVATNEKSGASKRSQAEGDLVTVNGIEGDGGELPSYNRERPQTHAKKVQNEANTSGSLLQLLKNKLEHP</sequence>
<protein>
    <submittedName>
        <fullName evidence="2">Uncharacterized protein</fullName>
    </submittedName>
</protein>
<dbReference type="AlphaFoldDB" id="A0A061E3N3"/>
<dbReference type="Gramene" id="EOX99207">
    <property type="protein sequence ID" value="EOX99207"/>
    <property type="gene ID" value="TCM_007804"/>
</dbReference>
<keyword evidence="3" id="KW-1185">Reference proteome</keyword>
<dbReference type="Proteomes" id="UP000026915">
    <property type="component" value="Chromosome 2"/>
</dbReference>